<sequence length="469" mass="50136">MREFTHYFRALVAALGDAPGWYGVFAHRDPDGVQAYLDGTDVPPWDVVRAVLHDVAAHRGLPVDAELAARAQRLHAAAVAELDGAPGSDTALRASLDGMLRQRQYAAVRERQIAGAVQQGDHGPLESERLANDLAWARDDRERAAARCTELQARLDAVESRFADPRPLLDHWFHAEPVQPAHRPLAAQAADQQPEPYAPQQRPQPAPDPDPAEPEPARRKRAPKQRGGARYGGARFAGAPEDTEVPQVPSAPAAVPEPGTPGLRGARFAGAVADEPQNRKEERRAAQARAERERLEEAGRTAARLAELRRTGRSGEAYVLISETAAGPAESVPLLAAALEQAGHTADVATLLWEIGSQPPAQLVAAAVALARGGRPDDCRTLLHQAAARPAADVAATAATLRDAGHRQEAVTLLAALIRARTAEDAVEIVYERHDLAGPLLAAARLLSVSMSRDVAAVLRRAGLPDQET</sequence>
<dbReference type="Proteomes" id="UP000305778">
    <property type="component" value="Unassembled WGS sequence"/>
</dbReference>
<evidence type="ECO:0000313" key="3">
    <source>
        <dbReference type="Proteomes" id="UP000305778"/>
    </source>
</evidence>
<protein>
    <recommendedName>
        <fullName evidence="4">UL36 very large tegument protein</fullName>
    </recommendedName>
</protein>
<organism evidence="2 3">
    <name type="scientific">Actinacidiphila oryziradicis</name>
    <dbReference type="NCBI Taxonomy" id="2571141"/>
    <lineage>
        <taxon>Bacteria</taxon>
        <taxon>Bacillati</taxon>
        <taxon>Actinomycetota</taxon>
        <taxon>Actinomycetes</taxon>
        <taxon>Kitasatosporales</taxon>
        <taxon>Streptomycetaceae</taxon>
        <taxon>Actinacidiphila</taxon>
    </lineage>
</organism>
<proteinExistence type="predicted"/>
<accession>A0A4U0SQ89</accession>
<feature type="compositionally biased region" description="Low complexity" evidence="1">
    <location>
        <begin position="192"/>
        <end position="201"/>
    </location>
</feature>
<dbReference type="RefSeq" id="WP_136722793.1">
    <property type="nucleotide sequence ID" value="NZ_SUMC01000005.1"/>
</dbReference>
<name>A0A4U0SQ89_9ACTN</name>
<feature type="compositionally biased region" description="Basic and acidic residues" evidence="1">
    <location>
        <begin position="276"/>
        <end position="299"/>
    </location>
</feature>
<gene>
    <name evidence="2" type="ORF">FCI23_08265</name>
</gene>
<evidence type="ECO:0000256" key="1">
    <source>
        <dbReference type="SAM" id="MobiDB-lite"/>
    </source>
</evidence>
<dbReference type="OrthoDB" id="4336488at2"/>
<comment type="caution">
    <text evidence="2">The sequence shown here is derived from an EMBL/GenBank/DDBJ whole genome shotgun (WGS) entry which is preliminary data.</text>
</comment>
<keyword evidence="3" id="KW-1185">Reference proteome</keyword>
<reference evidence="2 3" key="1">
    <citation type="submission" date="2019-04" db="EMBL/GenBank/DDBJ databases">
        <title>Streptomyces oryziradicis sp. nov., a novel actinomycete isolated from rhizosphere soil of rice (Oryza sativa L.).</title>
        <authorList>
            <person name="Li C."/>
        </authorList>
    </citation>
    <scope>NUCLEOTIDE SEQUENCE [LARGE SCALE GENOMIC DNA]</scope>
    <source>
        <strain evidence="2 3">NEAU-C40</strain>
    </source>
</reference>
<evidence type="ECO:0000313" key="2">
    <source>
        <dbReference type="EMBL" id="TKA12260.1"/>
    </source>
</evidence>
<dbReference type="EMBL" id="SUMC01000005">
    <property type="protein sequence ID" value="TKA12260.1"/>
    <property type="molecule type" value="Genomic_DNA"/>
</dbReference>
<feature type="compositionally biased region" description="Low complexity" evidence="1">
    <location>
        <begin position="225"/>
        <end position="257"/>
    </location>
</feature>
<dbReference type="AlphaFoldDB" id="A0A4U0SQ89"/>
<feature type="region of interest" description="Disordered" evidence="1">
    <location>
        <begin position="184"/>
        <end position="299"/>
    </location>
</feature>
<evidence type="ECO:0008006" key="4">
    <source>
        <dbReference type="Google" id="ProtNLM"/>
    </source>
</evidence>